<sequence>MNEVIEGRQLAAMFEEGAAVLKKNVKKVDALNVFPVPDGDTGTNMNLTIQSGIKEVKTNASNHAGEVAKSFSKGLLMGARGNSGVILSQLFRGFSKAVENKAELTTKDLERALEEGVTTAYKAVMKPVEGTILTVAKDASSSKETKANITPMDWMKSVVEKASSSLKETPELLPVLKEVGVVDSGGQGLVYIYEGMLHALEGKTSKDDAESAAPSLDELVKVEHHQNAQSHLATEDIEFGYCTEVMVKFEEDKLLENRFDENAFRNELARSGDSLLVVSDEDLLKIHIHAEYPGDILSKAQNYGSLVHVKIENMREQHQALTSNKTDKEQEGTKGTSQINTEEEKSDEPVSAPYGFVTVSMGAGIETLFRGLGVNEIIAGGQTMNPSTEDIVTAIRKVNADHIFVLPNNGNIVLAAEQAAEVVGSHVEVIPTKSVPQGLSALIAFNEEEDASENKQAMECARKEVKTGQVTYAVRDTVIDGLEIKKGDYMAIAEKEIIASGSDVEKVTKNLLENMIEEESEIVTLIRGEDGSEKLEEKITVFIEKAYTDVEVEIHEGGQPLYSYIISVE</sequence>
<organism evidence="3 4">
    <name type="scientific">Alteribacillus bidgolensis</name>
    <dbReference type="NCBI Taxonomy" id="930129"/>
    <lineage>
        <taxon>Bacteria</taxon>
        <taxon>Bacillati</taxon>
        <taxon>Bacillota</taxon>
        <taxon>Bacilli</taxon>
        <taxon>Bacillales</taxon>
        <taxon>Bacillaceae</taxon>
        <taxon>Alteribacillus</taxon>
    </lineage>
</organism>
<dbReference type="Gene3D" id="1.25.40.340">
    <property type="match status" value="1"/>
</dbReference>
<dbReference type="GO" id="GO:0006071">
    <property type="term" value="P:glycerol metabolic process"/>
    <property type="evidence" value="ECO:0007669"/>
    <property type="project" value="InterPro"/>
</dbReference>
<proteinExistence type="predicted"/>
<dbReference type="NCBIfam" id="TIGR03599">
    <property type="entry name" value="YloV"/>
    <property type="match status" value="1"/>
</dbReference>
<reference evidence="3 4" key="1">
    <citation type="submission" date="2016-10" db="EMBL/GenBank/DDBJ databases">
        <authorList>
            <person name="de Groot N.N."/>
        </authorList>
    </citation>
    <scope>NUCLEOTIDE SEQUENCE [LARGE SCALE GENOMIC DNA]</scope>
    <source>
        <strain evidence="4">P4B,CCM 7963,CECT 7998,DSM 25260,IBRC-M 10614,KCTC 13821</strain>
    </source>
</reference>
<dbReference type="InterPro" id="IPR019986">
    <property type="entry name" value="YloV-like"/>
</dbReference>
<dbReference type="AlphaFoldDB" id="A0A1G8GD12"/>
<protein>
    <recommendedName>
        <fullName evidence="2">DhaL domain-containing protein</fullName>
    </recommendedName>
</protein>
<dbReference type="InterPro" id="IPR050270">
    <property type="entry name" value="DegV_domain_contain"/>
</dbReference>
<dbReference type="PANTHER" id="PTHR33434">
    <property type="entry name" value="DEGV DOMAIN-CONTAINING PROTEIN DR_1986-RELATED"/>
    <property type="match status" value="1"/>
</dbReference>
<dbReference type="Pfam" id="PF02734">
    <property type="entry name" value="Dak2"/>
    <property type="match status" value="1"/>
</dbReference>
<dbReference type="STRING" id="930129.SAMN05216352_103340"/>
<dbReference type="EMBL" id="FNDU01000003">
    <property type="protein sequence ID" value="SDH92249.1"/>
    <property type="molecule type" value="Genomic_DNA"/>
</dbReference>
<feature type="domain" description="DhaL" evidence="2">
    <location>
        <begin position="8"/>
        <end position="198"/>
    </location>
</feature>
<dbReference type="PROSITE" id="PS51480">
    <property type="entry name" value="DHAL"/>
    <property type="match status" value="1"/>
</dbReference>
<dbReference type="Pfam" id="PF13684">
    <property type="entry name" value="FakA-like_C"/>
    <property type="match status" value="1"/>
</dbReference>
<dbReference type="Proteomes" id="UP000199017">
    <property type="component" value="Unassembled WGS sequence"/>
</dbReference>
<dbReference type="SMART" id="SM01120">
    <property type="entry name" value="Dak2"/>
    <property type="match status" value="1"/>
</dbReference>
<dbReference type="SUPFAM" id="SSF101473">
    <property type="entry name" value="DhaL-like"/>
    <property type="match status" value="1"/>
</dbReference>
<dbReference type="InterPro" id="IPR036117">
    <property type="entry name" value="DhaL_dom_sf"/>
</dbReference>
<dbReference type="InterPro" id="IPR033470">
    <property type="entry name" value="FakA-like_C"/>
</dbReference>
<keyword evidence="4" id="KW-1185">Reference proteome</keyword>
<dbReference type="SMART" id="SM01121">
    <property type="entry name" value="Dak1_2"/>
    <property type="match status" value="1"/>
</dbReference>
<accession>A0A1G8GD12</accession>
<dbReference type="Pfam" id="PF21645">
    <property type="entry name" value="FakA-like_M"/>
    <property type="match status" value="1"/>
</dbReference>
<dbReference type="GO" id="GO:0004371">
    <property type="term" value="F:glycerone kinase activity"/>
    <property type="evidence" value="ECO:0007669"/>
    <property type="project" value="InterPro"/>
</dbReference>
<dbReference type="InterPro" id="IPR004007">
    <property type="entry name" value="DhaL_dom"/>
</dbReference>
<dbReference type="InterPro" id="IPR048394">
    <property type="entry name" value="FakA-like_M"/>
</dbReference>
<evidence type="ECO:0000256" key="1">
    <source>
        <dbReference type="SAM" id="MobiDB-lite"/>
    </source>
</evidence>
<gene>
    <name evidence="3" type="ORF">SAMN05216352_103340</name>
</gene>
<evidence type="ECO:0000313" key="4">
    <source>
        <dbReference type="Proteomes" id="UP000199017"/>
    </source>
</evidence>
<feature type="region of interest" description="Disordered" evidence="1">
    <location>
        <begin position="319"/>
        <end position="349"/>
    </location>
</feature>
<evidence type="ECO:0000259" key="2">
    <source>
        <dbReference type="PROSITE" id="PS51480"/>
    </source>
</evidence>
<name>A0A1G8GD12_9BACI</name>
<evidence type="ECO:0000313" key="3">
    <source>
        <dbReference type="EMBL" id="SDH92249.1"/>
    </source>
</evidence>
<dbReference type="PANTHER" id="PTHR33434:SF4">
    <property type="entry name" value="PHOSPHATASE PROTEIN"/>
    <property type="match status" value="1"/>
</dbReference>